<dbReference type="PANTHER" id="PTHR11986:SF79">
    <property type="entry name" value="ACETYLORNITHINE AMINOTRANSFERASE, MITOCHONDRIAL"/>
    <property type="match status" value="1"/>
</dbReference>
<evidence type="ECO:0000256" key="4">
    <source>
        <dbReference type="ARBA" id="ARBA00022898"/>
    </source>
</evidence>
<dbReference type="PIRSF" id="PIRSF000521">
    <property type="entry name" value="Transaminase_4ab_Lys_Orn"/>
    <property type="match status" value="1"/>
</dbReference>
<dbReference type="Gene3D" id="3.40.640.10">
    <property type="entry name" value="Type I PLP-dependent aspartate aminotransferase-like (Major domain)"/>
    <property type="match status" value="1"/>
</dbReference>
<evidence type="ECO:0000256" key="5">
    <source>
        <dbReference type="RuleBase" id="RU003560"/>
    </source>
</evidence>
<evidence type="ECO:0000256" key="2">
    <source>
        <dbReference type="ARBA" id="ARBA00022576"/>
    </source>
</evidence>
<keyword evidence="3 6" id="KW-0808">Transferase</keyword>
<dbReference type="CDD" id="cd00610">
    <property type="entry name" value="OAT_like"/>
    <property type="match status" value="1"/>
</dbReference>
<dbReference type="EMBL" id="JAENII010000004">
    <property type="protein sequence ID" value="MBK1826615.1"/>
    <property type="molecule type" value="Genomic_DNA"/>
</dbReference>
<dbReference type="SUPFAM" id="SSF53383">
    <property type="entry name" value="PLP-dependent transferases"/>
    <property type="match status" value="1"/>
</dbReference>
<dbReference type="FunFam" id="3.40.640.10:FF:000004">
    <property type="entry name" value="Acetylornithine aminotransferase"/>
    <property type="match status" value="1"/>
</dbReference>
<dbReference type="InterPro" id="IPR005814">
    <property type="entry name" value="Aminotrans_3"/>
</dbReference>
<dbReference type="NCBIfam" id="NF002325">
    <property type="entry name" value="PRK01278.1"/>
    <property type="match status" value="1"/>
</dbReference>
<dbReference type="EC" id="2.6.1.11" evidence="6"/>
<evidence type="ECO:0000313" key="7">
    <source>
        <dbReference type="Proteomes" id="UP000658278"/>
    </source>
</evidence>
<dbReference type="InterPro" id="IPR015421">
    <property type="entry name" value="PyrdxlP-dep_Trfase_major"/>
</dbReference>
<keyword evidence="7" id="KW-1185">Reference proteome</keyword>
<dbReference type="InterPro" id="IPR049704">
    <property type="entry name" value="Aminotrans_3_PPA_site"/>
</dbReference>
<dbReference type="GO" id="GO:0003992">
    <property type="term" value="F:N2-acetyl-L-ornithine:2-oxoglutarate 5-aminotransferase activity"/>
    <property type="evidence" value="ECO:0007669"/>
    <property type="project" value="UniProtKB-EC"/>
</dbReference>
<keyword evidence="4 5" id="KW-0663">Pyridoxal phosphate</keyword>
<dbReference type="InterPro" id="IPR050103">
    <property type="entry name" value="Class-III_PLP-dep_AT"/>
</dbReference>
<dbReference type="GO" id="GO:0030170">
    <property type="term" value="F:pyridoxal phosphate binding"/>
    <property type="evidence" value="ECO:0007669"/>
    <property type="project" value="InterPro"/>
</dbReference>
<gene>
    <name evidence="6" type="ORF">JIN81_06270</name>
</gene>
<accession>A0A934R9X1</accession>
<organism evidence="6 7">
    <name type="scientific">Haloferula rosea</name>
    <dbReference type="NCBI Taxonomy" id="490093"/>
    <lineage>
        <taxon>Bacteria</taxon>
        <taxon>Pseudomonadati</taxon>
        <taxon>Verrucomicrobiota</taxon>
        <taxon>Verrucomicrobiia</taxon>
        <taxon>Verrucomicrobiales</taxon>
        <taxon>Verrucomicrobiaceae</taxon>
        <taxon>Haloferula</taxon>
    </lineage>
</organism>
<protein>
    <submittedName>
        <fullName evidence="6">Acetylornithine transaminase</fullName>
        <ecNumber evidence="6">2.6.1.11</ecNumber>
    </submittedName>
</protein>
<dbReference type="PANTHER" id="PTHR11986">
    <property type="entry name" value="AMINOTRANSFERASE CLASS III"/>
    <property type="match status" value="1"/>
</dbReference>
<dbReference type="PROSITE" id="PS00600">
    <property type="entry name" value="AA_TRANSFER_CLASS_3"/>
    <property type="match status" value="1"/>
</dbReference>
<dbReference type="InterPro" id="IPR015422">
    <property type="entry name" value="PyrdxlP-dep_Trfase_small"/>
</dbReference>
<evidence type="ECO:0000313" key="6">
    <source>
        <dbReference type="EMBL" id="MBK1826615.1"/>
    </source>
</evidence>
<comment type="caution">
    <text evidence="6">The sequence shown here is derived from an EMBL/GenBank/DDBJ whole genome shotgun (WGS) entry which is preliminary data.</text>
</comment>
<dbReference type="Gene3D" id="3.90.1150.10">
    <property type="entry name" value="Aspartate Aminotransferase, domain 1"/>
    <property type="match status" value="1"/>
</dbReference>
<dbReference type="Pfam" id="PF00202">
    <property type="entry name" value="Aminotran_3"/>
    <property type="match status" value="1"/>
</dbReference>
<evidence type="ECO:0000256" key="1">
    <source>
        <dbReference type="ARBA" id="ARBA00001933"/>
    </source>
</evidence>
<keyword evidence="2 6" id="KW-0032">Aminotransferase</keyword>
<evidence type="ECO:0000256" key="3">
    <source>
        <dbReference type="ARBA" id="ARBA00022679"/>
    </source>
</evidence>
<dbReference type="Proteomes" id="UP000658278">
    <property type="component" value="Unassembled WGS sequence"/>
</dbReference>
<dbReference type="AlphaFoldDB" id="A0A934R9X1"/>
<comment type="similarity">
    <text evidence="5">Belongs to the class-III pyridoxal-phosphate-dependent aminotransferase family.</text>
</comment>
<dbReference type="RefSeq" id="WP_200277754.1">
    <property type="nucleotide sequence ID" value="NZ_JAENII010000004.1"/>
</dbReference>
<proteinExistence type="inferred from homology"/>
<dbReference type="InterPro" id="IPR015424">
    <property type="entry name" value="PyrdxlP-dep_Trfase"/>
</dbReference>
<sequence length="422" mass="44787">MSHILATYARFPVTLVRGEGTRVWDDGGKEYLDFCSGIAVNTLGHSPKCLVDAITRQAATLIHCCNLYGIPQQEDLARVIVEDHVRIPGKVFFSNSGAESNDGLIKSARRFGHARPQPNGSPRYEILSFSQSFHGRTLGGISATGQDKVKEGFEPLPTGFRHLPFNDLAALEAAIAPETVAILLEPVQGEGGVIPATPEFLRGAKALCEKHDLLLLLDEVQVGFGRCGDTMAWREIAPEVEPDGISWAKGMGGGFPIGSFWLSDRTVDGGKTALSSLMGPGSHGTTYGGSPLACAASLAVLKEVLSDGIQQNVTERARQIRDTIAAWDHPLVTEVRGLGLLIGIGLDVSKMNIPEGKLPSIHLSALLLEAGLLAPPAGPHTLRLLPPLNVTETEVAQALELVRTSLDQCLSSPANPAGGVRG</sequence>
<reference evidence="6" key="1">
    <citation type="submission" date="2021-01" db="EMBL/GenBank/DDBJ databases">
        <title>Modified the classification status of verrucomicrobia.</title>
        <authorList>
            <person name="Feng X."/>
        </authorList>
    </citation>
    <scope>NUCLEOTIDE SEQUENCE</scope>
    <source>
        <strain evidence="6">KCTC 22201</strain>
    </source>
</reference>
<comment type="cofactor">
    <cofactor evidence="1">
        <name>pyridoxal 5'-phosphate</name>
        <dbReference type="ChEBI" id="CHEBI:597326"/>
    </cofactor>
</comment>
<dbReference type="GO" id="GO:0042802">
    <property type="term" value="F:identical protein binding"/>
    <property type="evidence" value="ECO:0007669"/>
    <property type="project" value="TreeGrafter"/>
</dbReference>
<name>A0A934R9X1_9BACT</name>